<keyword evidence="2" id="KW-1185">Reference proteome</keyword>
<name>A0A250XJ14_9CHLO</name>
<dbReference type="Proteomes" id="UP000232323">
    <property type="component" value="Unassembled WGS sequence"/>
</dbReference>
<protein>
    <submittedName>
        <fullName evidence="1">Uncharacterized protein</fullName>
    </submittedName>
</protein>
<accession>A0A250XJ14</accession>
<comment type="caution">
    <text evidence="1">The sequence shown here is derived from an EMBL/GenBank/DDBJ whole genome shotgun (WGS) entry which is preliminary data.</text>
</comment>
<dbReference type="AlphaFoldDB" id="A0A250XJ14"/>
<sequence>MKLEFKCLLCPLQYDAGKDTSSLGSRTQSNLTGSAFRLNFISSGLKKEIDQSALAHIWSDKLASMLMGRAAMLAFVYFNKRVMERMDTNPQDVDWEHLLESVGDEDEVELLEQQLPTVLEEAVENDIVAP</sequence>
<organism evidence="1 2">
    <name type="scientific">Chlamydomonas eustigma</name>
    <dbReference type="NCBI Taxonomy" id="1157962"/>
    <lineage>
        <taxon>Eukaryota</taxon>
        <taxon>Viridiplantae</taxon>
        <taxon>Chlorophyta</taxon>
        <taxon>core chlorophytes</taxon>
        <taxon>Chlorophyceae</taxon>
        <taxon>CS clade</taxon>
        <taxon>Chlamydomonadales</taxon>
        <taxon>Chlamydomonadaceae</taxon>
        <taxon>Chlamydomonas</taxon>
    </lineage>
</organism>
<gene>
    <name evidence="1" type="ORF">CEUSTIGMA_g10335.t1</name>
</gene>
<proteinExistence type="predicted"/>
<reference evidence="1 2" key="1">
    <citation type="submission" date="2017-08" db="EMBL/GenBank/DDBJ databases">
        <title>Acidophilic green algal genome provides insights into adaptation to an acidic environment.</title>
        <authorList>
            <person name="Hirooka S."/>
            <person name="Hirose Y."/>
            <person name="Kanesaki Y."/>
            <person name="Higuchi S."/>
            <person name="Fujiwara T."/>
            <person name="Onuma R."/>
            <person name="Era A."/>
            <person name="Ohbayashi R."/>
            <person name="Uzuka A."/>
            <person name="Nozaki H."/>
            <person name="Yoshikawa H."/>
            <person name="Miyagishima S.Y."/>
        </authorList>
    </citation>
    <scope>NUCLEOTIDE SEQUENCE [LARGE SCALE GENOMIC DNA]</scope>
    <source>
        <strain evidence="1 2">NIES-2499</strain>
    </source>
</reference>
<dbReference type="OrthoDB" id="558322at2759"/>
<evidence type="ECO:0000313" key="2">
    <source>
        <dbReference type="Proteomes" id="UP000232323"/>
    </source>
</evidence>
<evidence type="ECO:0000313" key="1">
    <source>
        <dbReference type="EMBL" id="GAX82909.1"/>
    </source>
</evidence>
<dbReference type="EMBL" id="BEGY01000088">
    <property type="protein sequence ID" value="GAX82909.1"/>
    <property type="molecule type" value="Genomic_DNA"/>
</dbReference>